<feature type="compositionally biased region" description="Low complexity" evidence="1">
    <location>
        <begin position="452"/>
        <end position="468"/>
    </location>
</feature>
<sequence>MNCCHFAPLTCACANSRAGRPALHTRSSVRADGGGDDGGGGGGAAGRYGSYSSSSCCVSRAVGGGGGGGVERVGGGRGADTGGGGGGADGVDDSGGGGGAEGVCVGGDGRGAGGGAEPGTGGGRAGEARVGANPDGFREVGGGIGGFLPIGGGGLGFDPISGAEAVETIDAGRRLLFNAEMAGLGRGRAPGIGGAAPGGFGAAPLGGRGAEPRDVSGSDKYGELLSAPVFTPPAFRSLGIPPANKPPNCGAPLTVAMLSVEPSPPVSLLLLALPPGTGGASPEGGAGGFAMLGMGGAPPIGGPLALAFVFAPGAFIPGIGGGGGGPPAPLPMPGGIGGGGGGGADMVSSLPASVVSSLLSRHHGAFPAISTRRVTSTAGAQEQAPELGQNELMQETKSQALRKELQETEKLVNNILESQSVPTEQEVLKAISALTSVATQAIDIRTRELQKTSKLNSQSSSASAILSLDKQSSRRSPRPTSNTYLPTPTYLSQLAETLLKHPTVFISPEVLAQYVNFQRLLHRPRSLPEIFHLYANKPVPLAGSSPPKYSKPSPKAAKQAIPSDVAEEALSAAIATKDLPLAIDIIDTTYCAPAFRRAKLVTKVYPPAILAGLTPAAFYLIAQEMAQWSGNIDPQTMTMYSFVGLLSYATFTGTLGYVAITTANDQMDRVTWATGMPLRDRWLREEERAAVDRVAGAWGFKEKWKRGDEEGEEWEGLREWIALRGMILDKPELMEGMQ</sequence>
<gene>
    <name evidence="3" type="ORF">K469DRAFT_728953</name>
</gene>
<feature type="compositionally biased region" description="Gly residues" evidence="1">
    <location>
        <begin position="67"/>
        <end position="125"/>
    </location>
</feature>
<keyword evidence="2" id="KW-0812">Transmembrane</keyword>
<evidence type="ECO:0000256" key="1">
    <source>
        <dbReference type="SAM" id="MobiDB-lite"/>
    </source>
</evidence>
<evidence type="ECO:0000256" key="2">
    <source>
        <dbReference type="SAM" id="Phobius"/>
    </source>
</evidence>
<evidence type="ECO:0000313" key="4">
    <source>
        <dbReference type="Proteomes" id="UP000800200"/>
    </source>
</evidence>
<keyword evidence="4" id="KW-1185">Reference proteome</keyword>
<dbReference type="OrthoDB" id="5360701at2759"/>
<proteinExistence type="predicted"/>
<feature type="region of interest" description="Disordered" evidence="1">
    <location>
        <begin position="451"/>
        <end position="487"/>
    </location>
</feature>
<feature type="transmembrane region" description="Helical" evidence="2">
    <location>
        <begin position="604"/>
        <end position="622"/>
    </location>
</feature>
<dbReference type="Proteomes" id="UP000800200">
    <property type="component" value="Unassembled WGS sequence"/>
</dbReference>
<dbReference type="AlphaFoldDB" id="A0A6A6DRD7"/>
<evidence type="ECO:0000313" key="3">
    <source>
        <dbReference type="EMBL" id="KAF2182177.1"/>
    </source>
</evidence>
<protein>
    <submittedName>
        <fullName evidence="3">Uncharacterized protein</fullName>
    </submittedName>
</protein>
<accession>A0A6A6DRD7</accession>
<feature type="region of interest" description="Disordered" evidence="1">
    <location>
        <begin position="67"/>
        <end position="134"/>
    </location>
</feature>
<name>A0A6A6DRD7_9PEZI</name>
<reference evidence="3" key="1">
    <citation type="journal article" date="2020" name="Stud. Mycol.">
        <title>101 Dothideomycetes genomes: a test case for predicting lifestyles and emergence of pathogens.</title>
        <authorList>
            <person name="Haridas S."/>
            <person name="Albert R."/>
            <person name="Binder M."/>
            <person name="Bloem J."/>
            <person name="Labutti K."/>
            <person name="Salamov A."/>
            <person name="Andreopoulos B."/>
            <person name="Baker S."/>
            <person name="Barry K."/>
            <person name="Bills G."/>
            <person name="Bluhm B."/>
            <person name="Cannon C."/>
            <person name="Castanera R."/>
            <person name="Culley D."/>
            <person name="Daum C."/>
            <person name="Ezra D."/>
            <person name="Gonzalez J."/>
            <person name="Henrissat B."/>
            <person name="Kuo A."/>
            <person name="Liang C."/>
            <person name="Lipzen A."/>
            <person name="Lutzoni F."/>
            <person name="Magnuson J."/>
            <person name="Mondo S."/>
            <person name="Nolan M."/>
            <person name="Ohm R."/>
            <person name="Pangilinan J."/>
            <person name="Park H.-J."/>
            <person name="Ramirez L."/>
            <person name="Alfaro M."/>
            <person name="Sun H."/>
            <person name="Tritt A."/>
            <person name="Yoshinaga Y."/>
            <person name="Zwiers L.-H."/>
            <person name="Turgeon B."/>
            <person name="Goodwin S."/>
            <person name="Spatafora J."/>
            <person name="Crous P."/>
            <person name="Grigoriev I."/>
        </authorList>
    </citation>
    <scope>NUCLEOTIDE SEQUENCE</scope>
    <source>
        <strain evidence="3">CBS 207.26</strain>
    </source>
</reference>
<feature type="transmembrane region" description="Helical" evidence="2">
    <location>
        <begin position="642"/>
        <end position="660"/>
    </location>
</feature>
<keyword evidence="2" id="KW-1133">Transmembrane helix</keyword>
<organism evidence="3 4">
    <name type="scientific">Zopfia rhizophila CBS 207.26</name>
    <dbReference type="NCBI Taxonomy" id="1314779"/>
    <lineage>
        <taxon>Eukaryota</taxon>
        <taxon>Fungi</taxon>
        <taxon>Dikarya</taxon>
        <taxon>Ascomycota</taxon>
        <taxon>Pezizomycotina</taxon>
        <taxon>Dothideomycetes</taxon>
        <taxon>Dothideomycetes incertae sedis</taxon>
        <taxon>Zopfiaceae</taxon>
        <taxon>Zopfia</taxon>
    </lineage>
</organism>
<keyword evidence="2" id="KW-0472">Membrane</keyword>
<dbReference type="EMBL" id="ML994649">
    <property type="protein sequence ID" value="KAF2182177.1"/>
    <property type="molecule type" value="Genomic_DNA"/>
</dbReference>